<dbReference type="PROSITE" id="PS51000">
    <property type="entry name" value="HTH_DEOR_2"/>
    <property type="match status" value="1"/>
</dbReference>
<keyword evidence="3" id="KW-0804">Transcription</keyword>
<dbReference type="AlphaFoldDB" id="A0A4U0F3Q5"/>
<dbReference type="Gene3D" id="1.10.10.10">
    <property type="entry name" value="Winged helix-like DNA-binding domain superfamily/Winged helix DNA-binding domain"/>
    <property type="match status" value="1"/>
</dbReference>
<keyword evidence="6" id="KW-1185">Reference proteome</keyword>
<evidence type="ECO:0000259" key="4">
    <source>
        <dbReference type="PROSITE" id="PS51000"/>
    </source>
</evidence>
<reference evidence="5 6" key="1">
    <citation type="submission" date="2019-04" db="EMBL/GenBank/DDBJ databases">
        <title>Cohnella sp. nov., isolated from soil.</title>
        <authorList>
            <person name="Kim W."/>
        </authorList>
    </citation>
    <scope>NUCLEOTIDE SEQUENCE [LARGE SCALE GENOMIC DNA]</scope>
    <source>
        <strain evidence="5 6">CAU 1483</strain>
    </source>
</reference>
<dbReference type="InterPro" id="IPR001034">
    <property type="entry name" value="DeoR_HTH"/>
</dbReference>
<keyword evidence="2" id="KW-0238">DNA-binding</keyword>
<dbReference type="SMART" id="SM00420">
    <property type="entry name" value="HTH_DEOR"/>
    <property type="match status" value="1"/>
</dbReference>
<sequence length="262" mass="29193">MSSLSFEKRKKKIMEMLGKFGRVEVQALADEFSVSSETIRRDLERLDSEGKLKKVYGGAVQTRADSLELPFDEKTFLHAAEKAAIGKYAASLVKDGDTVMLGNGTTTIEIIRNLMKHRDVTIVTHSTPTMLLAMEIFPGKIIFVGGEVNVRQKSTAGPLAELVLSQLRVNKAFISAGGVSLTDGITDYELSEANISRKMMERADETIFLADSSKFGKSTFANVCSLDDVYTLITDQHCPDEWKQYLTERDIVVWTAHEEDER</sequence>
<dbReference type="SUPFAM" id="SSF100950">
    <property type="entry name" value="NagB/RpiA/CoA transferase-like"/>
    <property type="match status" value="1"/>
</dbReference>
<dbReference type="InterPro" id="IPR050313">
    <property type="entry name" value="Carb_Metab_HTH_regulators"/>
</dbReference>
<keyword evidence="1" id="KW-0805">Transcription regulation</keyword>
<name>A0A4U0F3Q5_9BACL</name>
<dbReference type="EMBL" id="SUPK01000011">
    <property type="protein sequence ID" value="TJY38960.1"/>
    <property type="molecule type" value="Genomic_DNA"/>
</dbReference>
<dbReference type="PANTHER" id="PTHR30363:SF44">
    <property type="entry name" value="AGA OPERON TRANSCRIPTIONAL REPRESSOR-RELATED"/>
    <property type="match status" value="1"/>
</dbReference>
<dbReference type="Pfam" id="PF00455">
    <property type="entry name" value="DeoRC"/>
    <property type="match status" value="1"/>
</dbReference>
<dbReference type="RefSeq" id="WP_136779503.1">
    <property type="nucleotide sequence ID" value="NZ_SUPK01000011.1"/>
</dbReference>
<dbReference type="SUPFAM" id="SSF46785">
    <property type="entry name" value="Winged helix' DNA-binding domain"/>
    <property type="match status" value="1"/>
</dbReference>
<evidence type="ECO:0000256" key="1">
    <source>
        <dbReference type="ARBA" id="ARBA00023015"/>
    </source>
</evidence>
<dbReference type="PRINTS" id="PR00037">
    <property type="entry name" value="HTHLACR"/>
</dbReference>
<comment type="caution">
    <text evidence="5">The sequence shown here is derived from an EMBL/GenBank/DDBJ whole genome shotgun (WGS) entry which is preliminary data.</text>
</comment>
<evidence type="ECO:0000256" key="3">
    <source>
        <dbReference type="ARBA" id="ARBA00023163"/>
    </source>
</evidence>
<accession>A0A4U0F3Q5</accession>
<evidence type="ECO:0000313" key="5">
    <source>
        <dbReference type="EMBL" id="TJY38960.1"/>
    </source>
</evidence>
<dbReference type="SMART" id="SM01134">
    <property type="entry name" value="DeoRC"/>
    <property type="match status" value="1"/>
</dbReference>
<organism evidence="5 6">
    <name type="scientific">Cohnella pontilimi</name>
    <dbReference type="NCBI Taxonomy" id="2564100"/>
    <lineage>
        <taxon>Bacteria</taxon>
        <taxon>Bacillati</taxon>
        <taxon>Bacillota</taxon>
        <taxon>Bacilli</taxon>
        <taxon>Bacillales</taxon>
        <taxon>Paenibacillaceae</taxon>
        <taxon>Cohnella</taxon>
    </lineage>
</organism>
<dbReference type="InterPro" id="IPR037171">
    <property type="entry name" value="NagB/RpiA_transferase-like"/>
</dbReference>
<dbReference type="PANTHER" id="PTHR30363">
    <property type="entry name" value="HTH-TYPE TRANSCRIPTIONAL REGULATOR SRLR-RELATED"/>
    <property type="match status" value="1"/>
</dbReference>
<dbReference type="Gene3D" id="3.40.50.1360">
    <property type="match status" value="1"/>
</dbReference>
<proteinExistence type="predicted"/>
<dbReference type="OrthoDB" id="9797223at2"/>
<evidence type="ECO:0000256" key="2">
    <source>
        <dbReference type="ARBA" id="ARBA00023125"/>
    </source>
</evidence>
<gene>
    <name evidence="5" type="ORF">E5161_19210</name>
</gene>
<dbReference type="InterPro" id="IPR014036">
    <property type="entry name" value="DeoR-like_C"/>
</dbReference>
<evidence type="ECO:0000313" key="6">
    <source>
        <dbReference type="Proteomes" id="UP000309673"/>
    </source>
</evidence>
<dbReference type="InterPro" id="IPR036390">
    <property type="entry name" value="WH_DNA-bd_sf"/>
</dbReference>
<dbReference type="Proteomes" id="UP000309673">
    <property type="component" value="Unassembled WGS sequence"/>
</dbReference>
<dbReference type="InterPro" id="IPR018356">
    <property type="entry name" value="Tscrpt_reg_HTH_DeoR_CS"/>
</dbReference>
<dbReference type="GO" id="GO:0003700">
    <property type="term" value="F:DNA-binding transcription factor activity"/>
    <property type="evidence" value="ECO:0007669"/>
    <property type="project" value="InterPro"/>
</dbReference>
<dbReference type="Pfam" id="PF08220">
    <property type="entry name" value="HTH_DeoR"/>
    <property type="match status" value="1"/>
</dbReference>
<dbReference type="GO" id="GO:0003677">
    <property type="term" value="F:DNA binding"/>
    <property type="evidence" value="ECO:0007669"/>
    <property type="project" value="UniProtKB-KW"/>
</dbReference>
<feature type="domain" description="HTH deoR-type" evidence="4">
    <location>
        <begin position="6"/>
        <end position="61"/>
    </location>
</feature>
<protein>
    <submittedName>
        <fullName evidence="5">DeoR/GlpR transcriptional regulator</fullName>
    </submittedName>
</protein>
<dbReference type="InterPro" id="IPR036388">
    <property type="entry name" value="WH-like_DNA-bd_sf"/>
</dbReference>
<dbReference type="PROSITE" id="PS00894">
    <property type="entry name" value="HTH_DEOR_1"/>
    <property type="match status" value="1"/>
</dbReference>